<evidence type="ECO:0000256" key="4">
    <source>
        <dbReference type="ARBA" id="ARBA00023136"/>
    </source>
</evidence>
<evidence type="ECO:0000256" key="1">
    <source>
        <dbReference type="ARBA" id="ARBA00004127"/>
    </source>
</evidence>
<dbReference type="Pfam" id="PF04191">
    <property type="entry name" value="PEMT"/>
    <property type="match status" value="1"/>
</dbReference>
<organism evidence="6 7">
    <name type="scientific">Leucobacter muris</name>
    <dbReference type="NCBI Taxonomy" id="1935379"/>
    <lineage>
        <taxon>Bacteria</taxon>
        <taxon>Bacillati</taxon>
        <taxon>Actinomycetota</taxon>
        <taxon>Actinomycetes</taxon>
        <taxon>Micrococcales</taxon>
        <taxon>Microbacteriaceae</taxon>
        <taxon>Leucobacter</taxon>
    </lineage>
</organism>
<keyword evidence="7" id="KW-1185">Reference proteome</keyword>
<accession>A0ABX5QE30</accession>
<evidence type="ECO:0000256" key="2">
    <source>
        <dbReference type="ARBA" id="ARBA00022692"/>
    </source>
</evidence>
<proteinExistence type="predicted"/>
<gene>
    <name evidence="6" type="ORF">Leucomu_04770</name>
</gene>
<feature type="transmembrane region" description="Helical" evidence="5">
    <location>
        <begin position="40"/>
        <end position="61"/>
    </location>
</feature>
<evidence type="ECO:0000256" key="5">
    <source>
        <dbReference type="SAM" id="Phobius"/>
    </source>
</evidence>
<keyword evidence="3 5" id="KW-1133">Transmembrane helix</keyword>
<evidence type="ECO:0000256" key="3">
    <source>
        <dbReference type="ARBA" id="ARBA00022989"/>
    </source>
</evidence>
<name>A0ABX5QE30_9MICO</name>
<protein>
    <submittedName>
        <fullName evidence="6">Isoprenylcysteine carboxylmethyltransferase family protein</fullName>
    </submittedName>
</protein>
<feature type="transmembrane region" description="Helical" evidence="5">
    <location>
        <begin position="171"/>
        <end position="193"/>
    </location>
</feature>
<feature type="transmembrane region" description="Helical" evidence="5">
    <location>
        <begin position="73"/>
        <end position="92"/>
    </location>
</feature>
<feature type="transmembrane region" description="Helical" evidence="5">
    <location>
        <begin position="123"/>
        <end position="144"/>
    </location>
</feature>
<dbReference type="InterPro" id="IPR007318">
    <property type="entry name" value="Phopholipid_MeTrfase"/>
</dbReference>
<keyword evidence="2 5" id="KW-0812">Transmembrane</keyword>
<dbReference type="Gene3D" id="1.20.120.1630">
    <property type="match status" value="1"/>
</dbReference>
<evidence type="ECO:0000313" key="7">
    <source>
        <dbReference type="Proteomes" id="UP000285768"/>
    </source>
</evidence>
<sequence>MAEAAAARTSVASAPRAAGSAHRGFWVTCSAAAPRIARAYFAAQAIAGALWWVGVFTLPWLRRATLGELDPVAVALWDVPLFVIASGIAAAGRRWAVRIAVPWTLLVTAGLAGYATATGLAGWGTLLMAAASCGSLVAWSLAVFGRIPAETVLRGPLASRTARVGSRARQLATTLLQMLGFWVLFLGVLPLGIRLLEVRCGLHVGFPAWLQGLGWVVLLLASALGVTAAAAMSLHGDGTPLPSATAVRLVIAGPYRWVRNPMALSGIAQAAGVGLLSSSWLVLGYAVCGGVYWNEPVRPSEEAELEQRFGEEFTAYRDRVRCWAPCFG</sequence>
<dbReference type="RefSeq" id="WP_128386505.1">
    <property type="nucleotide sequence ID" value="NZ_CP035037.1"/>
</dbReference>
<evidence type="ECO:0000313" key="6">
    <source>
        <dbReference type="EMBL" id="QAB17327.1"/>
    </source>
</evidence>
<dbReference type="EMBL" id="CP035037">
    <property type="protein sequence ID" value="QAB17327.1"/>
    <property type="molecule type" value="Genomic_DNA"/>
</dbReference>
<keyword evidence="4 5" id="KW-0472">Membrane</keyword>
<reference evidence="6 7" key="1">
    <citation type="submission" date="2019-01" db="EMBL/GenBank/DDBJ databases">
        <title>Leucobacter muris sp. nov. isolated from the nose of a laboratory mouse.</title>
        <authorList>
            <person name="Benga L."/>
            <person name="Sproeer C."/>
            <person name="Schumann P."/>
            <person name="Verbarg S."/>
            <person name="Bunk B."/>
            <person name="Engelhardt E."/>
            <person name="Benten P.M."/>
            <person name="Sager M."/>
        </authorList>
    </citation>
    <scope>NUCLEOTIDE SEQUENCE [LARGE SCALE GENOMIC DNA]</scope>
    <source>
        <strain evidence="6 7">DSM 101948</strain>
    </source>
</reference>
<dbReference type="Proteomes" id="UP000285768">
    <property type="component" value="Chromosome"/>
</dbReference>
<feature type="transmembrane region" description="Helical" evidence="5">
    <location>
        <begin position="99"/>
        <end position="117"/>
    </location>
</feature>
<feature type="transmembrane region" description="Helical" evidence="5">
    <location>
        <begin position="213"/>
        <end position="234"/>
    </location>
</feature>
<comment type="subcellular location">
    <subcellularLocation>
        <location evidence="1">Endomembrane system</location>
        <topology evidence="1">Multi-pass membrane protein</topology>
    </subcellularLocation>
</comment>